<gene>
    <name evidence="2" type="ORF">Ddye_010709</name>
</gene>
<evidence type="ECO:0000313" key="3">
    <source>
        <dbReference type="Proteomes" id="UP001280121"/>
    </source>
</evidence>
<proteinExistence type="predicted"/>
<keyword evidence="1" id="KW-1133">Transmembrane helix</keyword>
<keyword evidence="3" id="KW-1185">Reference proteome</keyword>
<evidence type="ECO:0000256" key="1">
    <source>
        <dbReference type="SAM" id="Phobius"/>
    </source>
</evidence>
<feature type="transmembrane region" description="Helical" evidence="1">
    <location>
        <begin position="6"/>
        <end position="26"/>
    </location>
</feature>
<dbReference type="Proteomes" id="UP001280121">
    <property type="component" value="Unassembled WGS sequence"/>
</dbReference>
<name>A0AAE0CNI2_9ROSI</name>
<dbReference type="EMBL" id="JANJYI010000003">
    <property type="protein sequence ID" value="KAK2657657.1"/>
    <property type="molecule type" value="Genomic_DNA"/>
</dbReference>
<evidence type="ECO:0000313" key="2">
    <source>
        <dbReference type="EMBL" id="KAK2657657.1"/>
    </source>
</evidence>
<sequence>MLQLKSFWGLFAMCGFTCLLAFLVFLMQIIRQFSGHYPDLEEELGEPSSRSSLQSARLQILLSFVVEKEEVIKSRSKKRKMEKASIRNTFPVFLLPVLELGTSTFPS</sequence>
<reference evidence="2" key="1">
    <citation type="journal article" date="2023" name="Plant J.">
        <title>Genome sequences and population genomics provide insights into the demographic history, inbreeding, and mutation load of two 'living fossil' tree species of Dipteronia.</title>
        <authorList>
            <person name="Feng Y."/>
            <person name="Comes H.P."/>
            <person name="Chen J."/>
            <person name="Zhu S."/>
            <person name="Lu R."/>
            <person name="Zhang X."/>
            <person name="Li P."/>
            <person name="Qiu J."/>
            <person name="Olsen K.M."/>
            <person name="Qiu Y."/>
        </authorList>
    </citation>
    <scope>NUCLEOTIDE SEQUENCE</scope>
    <source>
        <strain evidence="2">KIB01</strain>
    </source>
</reference>
<keyword evidence="1" id="KW-0472">Membrane</keyword>
<dbReference type="AlphaFoldDB" id="A0AAE0CNI2"/>
<keyword evidence="1" id="KW-0812">Transmembrane</keyword>
<accession>A0AAE0CNI2</accession>
<organism evidence="2 3">
    <name type="scientific">Dipteronia dyeriana</name>
    <dbReference type="NCBI Taxonomy" id="168575"/>
    <lineage>
        <taxon>Eukaryota</taxon>
        <taxon>Viridiplantae</taxon>
        <taxon>Streptophyta</taxon>
        <taxon>Embryophyta</taxon>
        <taxon>Tracheophyta</taxon>
        <taxon>Spermatophyta</taxon>
        <taxon>Magnoliopsida</taxon>
        <taxon>eudicotyledons</taxon>
        <taxon>Gunneridae</taxon>
        <taxon>Pentapetalae</taxon>
        <taxon>rosids</taxon>
        <taxon>malvids</taxon>
        <taxon>Sapindales</taxon>
        <taxon>Sapindaceae</taxon>
        <taxon>Hippocastanoideae</taxon>
        <taxon>Acereae</taxon>
        <taxon>Dipteronia</taxon>
    </lineage>
</organism>
<comment type="caution">
    <text evidence="2">The sequence shown here is derived from an EMBL/GenBank/DDBJ whole genome shotgun (WGS) entry which is preliminary data.</text>
</comment>
<protein>
    <submittedName>
        <fullName evidence="2">Uncharacterized protein</fullName>
    </submittedName>
</protein>